<feature type="chain" id="PRO_5030691670" description="Copper resistance protein NlpE" evidence="1">
    <location>
        <begin position="26"/>
        <end position="165"/>
    </location>
</feature>
<dbReference type="AlphaFoldDB" id="A0A7W5ZQF5"/>
<evidence type="ECO:0000256" key="1">
    <source>
        <dbReference type="SAM" id="SignalP"/>
    </source>
</evidence>
<reference evidence="2 3" key="1">
    <citation type="submission" date="2020-08" db="EMBL/GenBank/DDBJ databases">
        <title>Genomic Encyclopedia of Type Strains, Phase IV (KMG-IV): sequencing the most valuable type-strain genomes for metagenomic binning, comparative biology and taxonomic classification.</title>
        <authorList>
            <person name="Goeker M."/>
        </authorList>
    </citation>
    <scope>NUCLEOTIDE SEQUENCE [LARGE SCALE GENOMIC DNA]</scope>
    <source>
        <strain evidence="2 3">DSM 17976</strain>
    </source>
</reference>
<evidence type="ECO:0000313" key="3">
    <source>
        <dbReference type="Proteomes" id="UP000541352"/>
    </source>
</evidence>
<dbReference type="Proteomes" id="UP000541352">
    <property type="component" value="Unassembled WGS sequence"/>
</dbReference>
<gene>
    <name evidence="2" type="ORF">FHS57_005789</name>
</gene>
<sequence length="165" mass="18344">MQFLFKSVLLVCVWLSSLLPSFSQALTVSERFVASTPCGSIFQSLLAMPPSAACDFIKWEIIFQRDAQTQAATDFQLRATYGVYQPNTNLFAGGGTPVTITGKWEITKGTKTNPNALVYRLLADQSDKMLSFVKMDDNLLHLLYGDKSLMIGTPSHSYTFNKTVR</sequence>
<keyword evidence="1" id="KW-0732">Signal</keyword>
<name>A0A7W5ZQF5_9BACT</name>
<keyword evidence="3" id="KW-1185">Reference proteome</keyword>
<evidence type="ECO:0000313" key="2">
    <source>
        <dbReference type="EMBL" id="MBB3841760.1"/>
    </source>
</evidence>
<evidence type="ECO:0008006" key="4">
    <source>
        <dbReference type="Google" id="ProtNLM"/>
    </source>
</evidence>
<dbReference type="RefSeq" id="WP_183979640.1">
    <property type="nucleotide sequence ID" value="NZ_JACIBY010000020.1"/>
</dbReference>
<accession>A0A7W5ZQF5</accession>
<comment type="caution">
    <text evidence="2">The sequence shown here is derived from an EMBL/GenBank/DDBJ whole genome shotgun (WGS) entry which is preliminary data.</text>
</comment>
<proteinExistence type="predicted"/>
<organism evidence="2 3">
    <name type="scientific">Runella defluvii</name>
    <dbReference type="NCBI Taxonomy" id="370973"/>
    <lineage>
        <taxon>Bacteria</taxon>
        <taxon>Pseudomonadati</taxon>
        <taxon>Bacteroidota</taxon>
        <taxon>Cytophagia</taxon>
        <taxon>Cytophagales</taxon>
        <taxon>Spirosomataceae</taxon>
        <taxon>Runella</taxon>
    </lineage>
</organism>
<dbReference type="EMBL" id="JACIBY010000020">
    <property type="protein sequence ID" value="MBB3841760.1"/>
    <property type="molecule type" value="Genomic_DNA"/>
</dbReference>
<feature type="signal peptide" evidence="1">
    <location>
        <begin position="1"/>
        <end position="25"/>
    </location>
</feature>
<protein>
    <recommendedName>
        <fullName evidence="4">Copper resistance protein NlpE</fullName>
    </recommendedName>
</protein>